<dbReference type="InterPro" id="IPR015915">
    <property type="entry name" value="Kelch-typ_b-propeller"/>
</dbReference>
<evidence type="ECO:0000313" key="5">
    <source>
        <dbReference type="Proteomes" id="UP000663832"/>
    </source>
</evidence>
<dbReference type="Gene3D" id="2.120.10.80">
    <property type="entry name" value="Kelch-type beta propeller"/>
    <property type="match status" value="1"/>
</dbReference>
<keyword evidence="2" id="KW-0677">Repeat</keyword>
<evidence type="ECO:0000313" key="6">
    <source>
        <dbReference type="Proteomes" id="UP000663877"/>
    </source>
</evidence>
<gene>
    <name evidence="3" type="ORF">BJG266_LOCUS49403</name>
    <name evidence="4" type="ORF">QVE165_LOCUS66481</name>
</gene>
<keyword evidence="5" id="KW-1185">Reference proteome</keyword>
<evidence type="ECO:0000256" key="2">
    <source>
        <dbReference type="ARBA" id="ARBA00022737"/>
    </source>
</evidence>
<sequence length="86" mass="9061">MSTAREYHTAIILTNGYVLVTGGLSGSTELSSAEMYNPSTGLWTFTGFMNTSRYDHTASMLTNGNILVAGGTSDNSIILSSAEVFG</sequence>
<evidence type="ECO:0000313" key="4">
    <source>
        <dbReference type="EMBL" id="CAF1677430.1"/>
    </source>
</evidence>
<dbReference type="Pfam" id="PF01344">
    <property type="entry name" value="Kelch_1"/>
    <property type="match status" value="1"/>
</dbReference>
<accession>A0A815ZWQ9</accession>
<organism evidence="3 6">
    <name type="scientific">Adineta steineri</name>
    <dbReference type="NCBI Taxonomy" id="433720"/>
    <lineage>
        <taxon>Eukaryota</taxon>
        <taxon>Metazoa</taxon>
        <taxon>Spiralia</taxon>
        <taxon>Gnathifera</taxon>
        <taxon>Rotifera</taxon>
        <taxon>Eurotatoria</taxon>
        <taxon>Bdelloidea</taxon>
        <taxon>Adinetida</taxon>
        <taxon>Adinetidae</taxon>
        <taxon>Adineta</taxon>
    </lineage>
</organism>
<evidence type="ECO:0000313" key="3">
    <source>
        <dbReference type="EMBL" id="CAF1588459.1"/>
    </source>
</evidence>
<dbReference type="SMART" id="SM00612">
    <property type="entry name" value="Kelch"/>
    <property type="match status" value="1"/>
</dbReference>
<dbReference type="InterPro" id="IPR006652">
    <property type="entry name" value="Kelch_1"/>
</dbReference>
<dbReference type="AlphaFoldDB" id="A0A815ZWQ9"/>
<keyword evidence="1" id="KW-0880">Kelch repeat</keyword>
<proteinExistence type="predicted"/>
<name>A0A815ZWQ9_9BILA</name>
<dbReference type="Proteomes" id="UP000663877">
    <property type="component" value="Unassembled WGS sequence"/>
</dbReference>
<evidence type="ECO:0000256" key="1">
    <source>
        <dbReference type="ARBA" id="ARBA00022441"/>
    </source>
</evidence>
<dbReference type="SUPFAM" id="SSF117281">
    <property type="entry name" value="Kelch motif"/>
    <property type="match status" value="1"/>
</dbReference>
<protein>
    <submittedName>
        <fullName evidence="3">Uncharacterized protein</fullName>
    </submittedName>
</protein>
<reference evidence="3" key="1">
    <citation type="submission" date="2021-02" db="EMBL/GenBank/DDBJ databases">
        <authorList>
            <person name="Nowell W R."/>
        </authorList>
    </citation>
    <scope>NUCLEOTIDE SEQUENCE</scope>
</reference>
<dbReference type="Proteomes" id="UP000663832">
    <property type="component" value="Unassembled WGS sequence"/>
</dbReference>
<comment type="caution">
    <text evidence="3">The sequence shown here is derived from an EMBL/GenBank/DDBJ whole genome shotgun (WGS) entry which is preliminary data.</text>
</comment>
<dbReference type="EMBL" id="CAJNOI010007419">
    <property type="protein sequence ID" value="CAF1588459.1"/>
    <property type="molecule type" value="Genomic_DNA"/>
</dbReference>
<dbReference type="PANTHER" id="PTHR46344:SF27">
    <property type="entry name" value="KELCH REPEAT SUPERFAMILY PROTEIN"/>
    <property type="match status" value="1"/>
</dbReference>
<dbReference type="PANTHER" id="PTHR46344">
    <property type="entry name" value="OS02G0202900 PROTEIN"/>
    <property type="match status" value="1"/>
</dbReference>
<dbReference type="EMBL" id="CAJNOM010007852">
    <property type="protein sequence ID" value="CAF1677430.1"/>
    <property type="molecule type" value="Genomic_DNA"/>
</dbReference>